<feature type="transmembrane region" description="Helical" evidence="1">
    <location>
        <begin position="101"/>
        <end position="130"/>
    </location>
</feature>
<evidence type="ECO:0000256" key="1">
    <source>
        <dbReference type="SAM" id="Phobius"/>
    </source>
</evidence>
<gene>
    <name evidence="2" type="ORF">C834K_0359</name>
</gene>
<feature type="transmembrane region" description="Helical" evidence="1">
    <location>
        <begin position="48"/>
        <end position="65"/>
    </location>
</feature>
<keyword evidence="1" id="KW-0812">Transmembrane</keyword>
<keyword evidence="3" id="KW-1185">Reference proteome</keyword>
<evidence type="ECO:0000313" key="3">
    <source>
        <dbReference type="Proteomes" id="UP000258476"/>
    </source>
</evidence>
<dbReference type="Proteomes" id="UP000258476">
    <property type="component" value="Chromosome"/>
</dbReference>
<accession>A0A3B0QG49</accession>
<organism evidence="2 3">
    <name type="scientific">Chlamydia poikilotherma</name>
    <dbReference type="NCBI Taxonomy" id="1967783"/>
    <lineage>
        <taxon>Bacteria</taxon>
        <taxon>Pseudomonadati</taxon>
        <taxon>Chlamydiota</taxon>
        <taxon>Chlamydiia</taxon>
        <taxon>Chlamydiales</taxon>
        <taxon>Chlamydiaceae</taxon>
        <taxon>Chlamydia/Chlamydophila group</taxon>
        <taxon>Chlamydia</taxon>
    </lineage>
</organism>
<dbReference type="EMBL" id="LS992154">
    <property type="protein sequence ID" value="SYX08822.1"/>
    <property type="molecule type" value="Genomic_DNA"/>
</dbReference>
<dbReference type="KEGG" id="chla:C834K_0359"/>
<evidence type="ECO:0000313" key="2">
    <source>
        <dbReference type="EMBL" id="SYX08822.1"/>
    </source>
</evidence>
<name>A0A3B0QG49_9CHLA</name>
<keyword evidence="1" id="KW-0472">Membrane</keyword>
<dbReference type="RefSeq" id="WP_117274137.1">
    <property type="nucleotide sequence ID" value="NZ_LS992154.1"/>
</dbReference>
<sequence>MPLISTIIPAHVHTNEDGYTSDIEASSVLHAPRYLMDPDTKLHRVQKLVSCIPIIGLLIAGRLLYQKSLMKKEYAKLNYIPSQKCTNITCSRLDPSHLNLAISISIFGGLGLLFPIMILVGSVLLIMNLYSKIASHCRGSQSY</sequence>
<protein>
    <submittedName>
        <fullName evidence="2">Uncharacterized protein</fullName>
    </submittedName>
</protein>
<dbReference type="OrthoDB" id="19149at2"/>
<dbReference type="AlphaFoldDB" id="A0A3B0QG49"/>
<keyword evidence="1" id="KW-1133">Transmembrane helix</keyword>
<reference evidence="3" key="1">
    <citation type="submission" date="2017-11" db="EMBL/GenBank/DDBJ databases">
        <authorList>
            <person name="Seth-Smith MB H."/>
        </authorList>
    </citation>
    <scope>NUCLEOTIDE SEQUENCE [LARGE SCALE GENOMIC DNA]</scope>
</reference>
<proteinExistence type="predicted"/>